<dbReference type="Pfam" id="PF14792">
    <property type="entry name" value="DNA_pol_B_palm"/>
    <property type="match status" value="1"/>
</dbReference>
<dbReference type="InterPro" id="IPR028207">
    <property type="entry name" value="DNA_pol_B_palm_palm"/>
</dbReference>
<dbReference type="GO" id="GO:0020037">
    <property type="term" value="F:heme binding"/>
    <property type="evidence" value="ECO:0007669"/>
    <property type="project" value="InterPro"/>
</dbReference>
<sequence>MLFKLFGNLEGINEFLSLIGTLLIISVIHYYYKYFTRINPLPGPFPFPFVGNLPQLVWHRGNLKDYLELNHKKYGDIIDICLPQRSISLGRAEYIEKFLIPSTKNLNITRTPRFNVFDDLGITGKGIVVNQHYKSWRYNRQFFTQAFLNPKFNHKAIEWINRLFDELESYWNKLYLKEEIIKENKNILDFFPWLNQFTNDMIIELITGERSYSMASLFNTLSDEKAEHHLAITEDSVKLVCAIRKYNTRLPWFELVPPFLRHYVPYFKNISDDTINNVKYLHKRLDAIIKRRRQEIENTPLDEPLQSDMLTSVITASTSRDFNRIKTVGGEILRPMTDDEICFVMIDGFLAGTDTTANMISFIVYYLAHNPVVKMKMFEEIDRRFQGDTTRPITEDDLRSLKYCEAIIKEVARIFPVFHSFGRVINKPEEIAGYRWPTGTYFRINADAVHGNKNHWEEADKFNPDRWLNEGFEPKKYSFIMFGGGPRLCPGRKLAMIELVGLMALLFRKYEIDLVDMKAPLKTTSLAIVYYSLHKLYILSFVCIKNFVIKMSRQDIQEILDILDKTIKTIYPDCIITPVGGYRRGKEFNGDLDVVTNIDLIYKERL</sequence>
<keyword evidence="5" id="KW-1133">Transmembrane helix</keyword>
<keyword evidence="8" id="KW-1185">Reference proteome</keyword>
<dbReference type="PANTHER" id="PTHR24301:SF2">
    <property type="entry name" value="THROMBOXANE-A SYNTHASE"/>
    <property type="match status" value="1"/>
</dbReference>
<dbReference type="GO" id="GO:0005506">
    <property type="term" value="F:iron ion binding"/>
    <property type="evidence" value="ECO:0007669"/>
    <property type="project" value="InterPro"/>
</dbReference>
<evidence type="ECO:0000313" key="7">
    <source>
        <dbReference type="EMBL" id="GBB94403.1"/>
    </source>
</evidence>
<dbReference type="InterPro" id="IPR043519">
    <property type="entry name" value="NT_sf"/>
</dbReference>
<dbReference type="Gene3D" id="1.10.630.10">
    <property type="entry name" value="Cytochrome P450"/>
    <property type="match status" value="1"/>
</dbReference>
<evidence type="ECO:0000313" key="8">
    <source>
        <dbReference type="Proteomes" id="UP000247702"/>
    </source>
</evidence>
<keyword evidence="5" id="KW-0812">Transmembrane</keyword>
<dbReference type="STRING" id="94130.A0A2Z6QVS7"/>
<evidence type="ECO:0000259" key="6">
    <source>
        <dbReference type="Pfam" id="PF14792"/>
    </source>
</evidence>
<evidence type="ECO:0000256" key="4">
    <source>
        <dbReference type="RuleBase" id="RU000461"/>
    </source>
</evidence>
<dbReference type="PROSITE" id="PS00086">
    <property type="entry name" value="CYTOCHROME_P450"/>
    <property type="match status" value="1"/>
</dbReference>
<dbReference type="EMBL" id="BEXD01001502">
    <property type="protein sequence ID" value="GBB94403.1"/>
    <property type="molecule type" value="Genomic_DNA"/>
</dbReference>
<organism evidence="7 8">
    <name type="scientific">Rhizophagus clarus</name>
    <dbReference type="NCBI Taxonomy" id="94130"/>
    <lineage>
        <taxon>Eukaryota</taxon>
        <taxon>Fungi</taxon>
        <taxon>Fungi incertae sedis</taxon>
        <taxon>Mucoromycota</taxon>
        <taxon>Glomeromycotina</taxon>
        <taxon>Glomeromycetes</taxon>
        <taxon>Glomerales</taxon>
        <taxon>Glomeraceae</taxon>
        <taxon>Rhizophagus</taxon>
    </lineage>
</organism>
<dbReference type="PRINTS" id="PR00463">
    <property type="entry name" value="EP450I"/>
</dbReference>
<gene>
    <name evidence="7" type="ORF">RclHR1_02350002</name>
</gene>
<dbReference type="InterPro" id="IPR036396">
    <property type="entry name" value="Cyt_P450_sf"/>
</dbReference>
<proteinExistence type="inferred from homology"/>
<dbReference type="Gene3D" id="3.30.460.10">
    <property type="entry name" value="Beta Polymerase, domain 2"/>
    <property type="match status" value="1"/>
</dbReference>
<accession>A0A2Z6QVS7</accession>
<dbReference type="CDD" id="cd00302">
    <property type="entry name" value="cytochrome_P450"/>
    <property type="match status" value="1"/>
</dbReference>
<evidence type="ECO:0000256" key="1">
    <source>
        <dbReference type="ARBA" id="ARBA00022723"/>
    </source>
</evidence>
<keyword evidence="2 3" id="KW-0408">Iron</keyword>
<name>A0A2Z6QVS7_9GLOM</name>
<keyword evidence="3 4" id="KW-0349">Heme</keyword>
<evidence type="ECO:0000256" key="2">
    <source>
        <dbReference type="ARBA" id="ARBA00023004"/>
    </source>
</evidence>
<dbReference type="InterPro" id="IPR017972">
    <property type="entry name" value="Cyt_P450_CS"/>
</dbReference>
<comment type="caution">
    <text evidence="7">The sequence shown here is derived from an EMBL/GenBank/DDBJ whole genome shotgun (WGS) entry which is preliminary data.</text>
</comment>
<dbReference type="SUPFAM" id="SSF48264">
    <property type="entry name" value="Cytochrome P450"/>
    <property type="match status" value="1"/>
</dbReference>
<dbReference type="PRINTS" id="PR00385">
    <property type="entry name" value="P450"/>
</dbReference>
<dbReference type="InterPro" id="IPR001128">
    <property type="entry name" value="Cyt_P450"/>
</dbReference>
<keyword evidence="4" id="KW-0560">Oxidoreductase</keyword>
<keyword evidence="5" id="KW-0472">Membrane</keyword>
<feature type="binding site" description="axial binding residue" evidence="3">
    <location>
        <position position="489"/>
    </location>
    <ligand>
        <name>heme</name>
        <dbReference type="ChEBI" id="CHEBI:30413"/>
    </ligand>
    <ligandPart>
        <name>Fe</name>
        <dbReference type="ChEBI" id="CHEBI:18248"/>
    </ligandPart>
</feature>
<keyword evidence="4" id="KW-0503">Monooxygenase</keyword>
<dbReference type="GO" id="GO:0004497">
    <property type="term" value="F:monooxygenase activity"/>
    <property type="evidence" value="ECO:0007669"/>
    <property type="project" value="UniProtKB-KW"/>
</dbReference>
<protein>
    <recommendedName>
        <fullName evidence="6">DNA polymerase beta palm domain-containing protein</fullName>
    </recommendedName>
</protein>
<dbReference type="SUPFAM" id="SSF81301">
    <property type="entry name" value="Nucleotidyltransferase"/>
    <property type="match status" value="1"/>
</dbReference>
<reference evidence="7 8" key="1">
    <citation type="submission" date="2017-11" db="EMBL/GenBank/DDBJ databases">
        <title>The genome of Rhizophagus clarus HR1 reveals common genetic basis of auxotrophy among arbuscular mycorrhizal fungi.</title>
        <authorList>
            <person name="Kobayashi Y."/>
        </authorList>
    </citation>
    <scope>NUCLEOTIDE SEQUENCE [LARGE SCALE GENOMIC DNA]</scope>
    <source>
        <strain evidence="7 8">HR1</strain>
    </source>
</reference>
<evidence type="ECO:0000256" key="5">
    <source>
        <dbReference type="SAM" id="Phobius"/>
    </source>
</evidence>
<comment type="similarity">
    <text evidence="4">Belongs to the cytochrome P450 family.</text>
</comment>
<keyword evidence="1 3" id="KW-0479">Metal-binding</keyword>
<dbReference type="Proteomes" id="UP000247702">
    <property type="component" value="Unassembled WGS sequence"/>
</dbReference>
<feature type="transmembrane region" description="Helical" evidence="5">
    <location>
        <begin position="12"/>
        <end position="32"/>
    </location>
</feature>
<evidence type="ECO:0000256" key="3">
    <source>
        <dbReference type="PIRSR" id="PIRSR602401-1"/>
    </source>
</evidence>
<dbReference type="InterPro" id="IPR002401">
    <property type="entry name" value="Cyt_P450_E_grp-I"/>
</dbReference>
<feature type="domain" description="DNA polymerase beta palm" evidence="6">
    <location>
        <begin position="551"/>
        <end position="596"/>
    </location>
</feature>
<comment type="cofactor">
    <cofactor evidence="3">
        <name>heme</name>
        <dbReference type="ChEBI" id="CHEBI:30413"/>
    </cofactor>
</comment>
<dbReference type="GO" id="GO:0016705">
    <property type="term" value="F:oxidoreductase activity, acting on paired donors, with incorporation or reduction of molecular oxygen"/>
    <property type="evidence" value="ECO:0007669"/>
    <property type="project" value="InterPro"/>
</dbReference>
<dbReference type="Pfam" id="PF00067">
    <property type="entry name" value="p450"/>
    <property type="match status" value="1"/>
</dbReference>
<dbReference type="PANTHER" id="PTHR24301">
    <property type="entry name" value="THROMBOXANE-A SYNTHASE"/>
    <property type="match status" value="1"/>
</dbReference>
<dbReference type="AlphaFoldDB" id="A0A2Z6QVS7"/>